<dbReference type="Proteomes" id="UP001596495">
    <property type="component" value="Unassembled WGS sequence"/>
</dbReference>
<keyword evidence="2" id="KW-1185">Reference proteome</keyword>
<dbReference type="RefSeq" id="WP_382255702.1">
    <property type="nucleotide sequence ID" value="NZ_JBHTBX010000004.1"/>
</dbReference>
<organism evidence="1 2">
    <name type="scientific">Hydrogenophaga bisanensis</name>
    <dbReference type="NCBI Taxonomy" id="439611"/>
    <lineage>
        <taxon>Bacteria</taxon>
        <taxon>Pseudomonadati</taxon>
        <taxon>Pseudomonadota</taxon>
        <taxon>Betaproteobacteria</taxon>
        <taxon>Burkholderiales</taxon>
        <taxon>Comamonadaceae</taxon>
        <taxon>Hydrogenophaga</taxon>
    </lineage>
</organism>
<evidence type="ECO:0000313" key="1">
    <source>
        <dbReference type="EMBL" id="MFC7434401.1"/>
    </source>
</evidence>
<accession>A0ABW2R8K3</accession>
<comment type="caution">
    <text evidence="1">The sequence shown here is derived from an EMBL/GenBank/DDBJ whole genome shotgun (WGS) entry which is preliminary data.</text>
</comment>
<proteinExistence type="predicted"/>
<reference evidence="2" key="1">
    <citation type="journal article" date="2019" name="Int. J. Syst. Evol. Microbiol.">
        <title>The Global Catalogue of Microorganisms (GCM) 10K type strain sequencing project: providing services to taxonomists for standard genome sequencing and annotation.</title>
        <authorList>
            <consortium name="The Broad Institute Genomics Platform"/>
            <consortium name="The Broad Institute Genome Sequencing Center for Infectious Disease"/>
            <person name="Wu L."/>
            <person name="Ma J."/>
        </authorList>
    </citation>
    <scope>NUCLEOTIDE SEQUENCE [LARGE SCALE GENOMIC DNA]</scope>
    <source>
        <strain evidence="2">CCUG 54518</strain>
    </source>
</reference>
<dbReference type="Pfam" id="PF07845">
    <property type="entry name" value="DUF1636"/>
    <property type="match status" value="1"/>
</dbReference>
<gene>
    <name evidence="1" type="ORF">ACFQNJ_07740</name>
</gene>
<protein>
    <submittedName>
        <fullName evidence="1">DUF1636 family protein</fullName>
    </submittedName>
</protein>
<dbReference type="EMBL" id="JBHTBX010000004">
    <property type="protein sequence ID" value="MFC7434401.1"/>
    <property type="molecule type" value="Genomic_DNA"/>
</dbReference>
<dbReference type="InterPro" id="IPR012863">
    <property type="entry name" value="DUF1636"/>
</dbReference>
<sequence length="130" mass="13924">MTELIICTTCRPADSPRDQRAAGDILFETVQAEQAFGENPAWAAVRVRGVACTAGCSRACTVAFQAPGKYSYQFGDLSPATDTARQLLDCAVLHHQSPDGTLARDFRPSLLRNGMLCRLPPVLFPPGSAA</sequence>
<evidence type="ECO:0000313" key="2">
    <source>
        <dbReference type="Proteomes" id="UP001596495"/>
    </source>
</evidence>
<name>A0ABW2R8K3_9BURK</name>